<dbReference type="AlphaFoldDB" id="A0A5C4XKQ7"/>
<dbReference type="OrthoDB" id="6162173at2"/>
<comment type="caution">
    <text evidence="1">The sequence shown here is derived from an EMBL/GenBank/DDBJ whole genome shotgun (WGS) entry which is preliminary data.</text>
</comment>
<dbReference type="PROSITE" id="PS51318">
    <property type="entry name" value="TAT"/>
    <property type="match status" value="1"/>
</dbReference>
<accession>A0A5C4XKQ7</accession>
<evidence type="ECO:0000313" key="2">
    <source>
        <dbReference type="Proteomes" id="UP000311605"/>
    </source>
</evidence>
<evidence type="ECO:0000313" key="1">
    <source>
        <dbReference type="EMBL" id="TNM63877.1"/>
    </source>
</evidence>
<proteinExistence type="predicted"/>
<gene>
    <name evidence="1" type="ORF">FHP24_13930</name>
</gene>
<dbReference type="Proteomes" id="UP000311605">
    <property type="component" value="Unassembled WGS sequence"/>
</dbReference>
<name>A0A5C4XKQ7_9HYPH</name>
<organism evidence="1 2">
    <name type="scientific">Aliirhizobium smilacinae</name>
    <dbReference type="NCBI Taxonomy" id="1395944"/>
    <lineage>
        <taxon>Bacteria</taxon>
        <taxon>Pseudomonadati</taxon>
        <taxon>Pseudomonadota</taxon>
        <taxon>Alphaproteobacteria</taxon>
        <taxon>Hyphomicrobiales</taxon>
        <taxon>Rhizobiaceae</taxon>
        <taxon>Aliirhizobium</taxon>
    </lineage>
</organism>
<dbReference type="Pfam" id="PF12318">
    <property type="entry name" value="FAD-SLDH"/>
    <property type="match status" value="1"/>
</dbReference>
<reference evidence="1 2" key="1">
    <citation type="submission" date="2019-06" db="EMBL/GenBank/DDBJ databases">
        <title>The draft genome of Rhizobium smilacinae PTYR-5.</title>
        <authorList>
            <person name="Liu L."/>
            <person name="Li L."/>
            <person name="Zhang X."/>
        </authorList>
    </citation>
    <scope>NUCLEOTIDE SEQUENCE [LARGE SCALE GENOMIC DNA]</scope>
    <source>
        <strain evidence="1 2">PTYR-5</strain>
    </source>
</reference>
<dbReference type="EMBL" id="VDMN01000002">
    <property type="protein sequence ID" value="TNM63877.1"/>
    <property type="molecule type" value="Genomic_DNA"/>
</dbReference>
<keyword evidence="2" id="KW-1185">Reference proteome</keyword>
<dbReference type="InterPro" id="IPR006311">
    <property type="entry name" value="TAT_signal"/>
</dbReference>
<protein>
    <submittedName>
        <fullName evidence="1">Sorbitol dehydrogenase</fullName>
    </submittedName>
</protein>
<sequence>MPFDPSSPAMLGHHLSRRSLLRGTAALGGLAIAANLLGPISAAAADESTASFTQLSEFLTGYKLDPVLGARFLAALKKRDTDLDASLVALSQLIKQSGVPNMDGFLALTGTDPALMKTATKVVSAWYLGVVGEPEDAELITYADSLMYRPTKGLLTVPSYGPGPNAWGPKPGSKI</sequence>
<dbReference type="InterPro" id="IPR024651">
    <property type="entry name" value="FAD-SLDH_ssu"/>
</dbReference>
<dbReference type="RefSeq" id="WP_139676781.1">
    <property type="nucleotide sequence ID" value="NZ_VDMN01000002.1"/>
</dbReference>